<gene>
    <name evidence="1" type="ORF">SDC9_115327</name>
</gene>
<name>A0A645BSU9_9ZZZZ</name>
<dbReference type="AlphaFoldDB" id="A0A645BSU9"/>
<protein>
    <submittedName>
        <fullName evidence="1">Uncharacterized protein</fullName>
    </submittedName>
</protein>
<dbReference type="InterPro" id="IPR056955">
    <property type="entry name" value="ORC-CDC6-like"/>
</dbReference>
<evidence type="ECO:0000313" key="1">
    <source>
        <dbReference type="EMBL" id="MPM68395.1"/>
    </source>
</evidence>
<organism evidence="1">
    <name type="scientific">bioreactor metagenome</name>
    <dbReference type="NCBI Taxonomy" id="1076179"/>
    <lineage>
        <taxon>unclassified sequences</taxon>
        <taxon>metagenomes</taxon>
        <taxon>ecological metagenomes</taxon>
    </lineage>
</organism>
<sequence length="368" mass="42800">MESIADYDIVDYQTDFSDEDYEKLVIEAFEKSLALNKISERQYLDVRTLLPELSPEEEALSIKKRSKRTPDYIERIKAIIQAAAKTVEESTSLESKLILDDEPLRTRLHLVLLERGELPQVIANELENNSNRYKEWYKHNRIGTLFLFCSDYQIKKSYTGFETYILLSSKIMRNFVSLFSRVWELSIDEGFSVEKPIPFNFETQTKAAYDISQKKVFEISSFASIGPALYSFANQMGRIFEQLNKDERQSQPERNHFGIQGELSENGNKLIRGALMNSVIQETSATKMKNGAVVRGRDYLLNRIYCPFYNMSYRKMHKLELSSVDMDVLLVGLPEEKRTIYNKIINKLLKHQNVKSDDKQLNLLESFL</sequence>
<proteinExistence type="predicted"/>
<dbReference type="Pfam" id="PF24389">
    <property type="entry name" value="ORC-CDC6-like"/>
    <property type="match status" value="1"/>
</dbReference>
<dbReference type="EMBL" id="VSSQ01022234">
    <property type="protein sequence ID" value="MPM68395.1"/>
    <property type="molecule type" value="Genomic_DNA"/>
</dbReference>
<reference evidence="1" key="1">
    <citation type="submission" date="2019-08" db="EMBL/GenBank/DDBJ databases">
        <authorList>
            <person name="Kucharzyk K."/>
            <person name="Murdoch R.W."/>
            <person name="Higgins S."/>
            <person name="Loffler F."/>
        </authorList>
    </citation>
    <scope>NUCLEOTIDE SEQUENCE</scope>
</reference>
<comment type="caution">
    <text evidence="1">The sequence shown here is derived from an EMBL/GenBank/DDBJ whole genome shotgun (WGS) entry which is preliminary data.</text>
</comment>
<accession>A0A645BSU9</accession>